<keyword evidence="1" id="KW-0540">Nuclease</keyword>
<dbReference type="PANTHER" id="PTHR12302:SF3">
    <property type="entry name" value="SERINE_THREONINE-PROTEIN KINASE 31"/>
    <property type="match status" value="1"/>
</dbReference>
<evidence type="ECO:0000256" key="3">
    <source>
        <dbReference type="ARBA" id="ARBA00022801"/>
    </source>
</evidence>
<keyword evidence="4" id="KW-0732">Signal</keyword>
<feature type="signal peptide" evidence="4">
    <location>
        <begin position="1"/>
        <end position="22"/>
    </location>
</feature>
<dbReference type="PROSITE" id="PS50830">
    <property type="entry name" value="TNASE_3"/>
    <property type="match status" value="1"/>
</dbReference>
<evidence type="ECO:0000313" key="6">
    <source>
        <dbReference type="EMBL" id="SEN40398.1"/>
    </source>
</evidence>
<evidence type="ECO:0000259" key="5">
    <source>
        <dbReference type="PROSITE" id="PS50830"/>
    </source>
</evidence>
<dbReference type="SMART" id="SM00318">
    <property type="entry name" value="SNc"/>
    <property type="match status" value="1"/>
</dbReference>
<evidence type="ECO:0000256" key="4">
    <source>
        <dbReference type="SAM" id="SignalP"/>
    </source>
</evidence>
<dbReference type="InterPro" id="IPR016071">
    <property type="entry name" value="Staphylococal_nuclease_OB-fold"/>
</dbReference>
<dbReference type="SUPFAM" id="SSF50199">
    <property type="entry name" value="Staphylococcal nuclease"/>
    <property type="match status" value="1"/>
</dbReference>
<dbReference type="EMBL" id="FOCT01000004">
    <property type="protein sequence ID" value="SEN40398.1"/>
    <property type="molecule type" value="Genomic_DNA"/>
</dbReference>
<dbReference type="Gene3D" id="2.40.50.90">
    <property type="match status" value="1"/>
</dbReference>
<evidence type="ECO:0000256" key="1">
    <source>
        <dbReference type="ARBA" id="ARBA00022722"/>
    </source>
</evidence>
<dbReference type="GO" id="GO:0003676">
    <property type="term" value="F:nucleic acid binding"/>
    <property type="evidence" value="ECO:0007669"/>
    <property type="project" value="InterPro"/>
</dbReference>
<protein>
    <submittedName>
        <fullName evidence="6">Micrococcal nuclease</fullName>
    </submittedName>
</protein>
<dbReference type="RefSeq" id="WP_074745376.1">
    <property type="nucleotide sequence ID" value="NZ_FOCT01000004.1"/>
</dbReference>
<feature type="domain" description="TNase-like" evidence="5">
    <location>
        <begin position="22"/>
        <end position="142"/>
    </location>
</feature>
<dbReference type="AlphaFoldDB" id="A0A1H8GAT3"/>
<feature type="chain" id="PRO_5010336632" evidence="4">
    <location>
        <begin position="23"/>
        <end position="157"/>
    </location>
</feature>
<dbReference type="GO" id="GO:0004519">
    <property type="term" value="F:endonuclease activity"/>
    <property type="evidence" value="ECO:0007669"/>
    <property type="project" value="UniProtKB-KW"/>
</dbReference>
<proteinExistence type="predicted"/>
<organism evidence="6 7">
    <name type="scientific">Nitrosospira multiformis</name>
    <dbReference type="NCBI Taxonomy" id="1231"/>
    <lineage>
        <taxon>Bacteria</taxon>
        <taxon>Pseudomonadati</taxon>
        <taxon>Pseudomonadota</taxon>
        <taxon>Betaproteobacteria</taxon>
        <taxon>Nitrosomonadales</taxon>
        <taxon>Nitrosomonadaceae</taxon>
        <taxon>Nitrosospira</taxon>
    </lineage>
</organism>
<keyword evidence="3" id="KW-0378">Hydrolase</keyword>
<dbReference type="InterPro" id="IPR035437">
    <property type="entry name" value="SNase_OB-fold_sf"/>
</dbReference>
<name>A0A1H8GAT3_9PROT</name>
<reference evidence="6 7" key="1">
    <citation type="submission" date="2016-10" db="EMBL/GenBank/DDBJ databases">
        <authorList>
            <person name="de Groot N.N."/>
        </authorList>
    </citation>
    <scope>NUCLEOTIDE SEQUENCE [LARGE SCALE GENOMIC DNA]</scope>
    <source>
        <strain evidence="6 7">Nl18</strain>
    </source>
</reference>
<dbReference type="Pfam" id="PF00565">
    <property type="entry name" value="SNase"/>
    <property type="match status" value="1"/>
</dbReference>
<evidence type="ECO:0000313" key="7">
    <source>
        <dbReference type="Proteomes" id="UP000183898"/>
    </source>
</evidence>
<dbReference type="PROSITE" id="PS01123">
    <property type="entry name" value="TNASE_1"/>
    <property type="match status" value="1"/>
</dbReference>
<evidence type="ECO:0000256" key="2">
    <source>
        <dbReference type="ARBA" id="ARBA00022759"/>
    </source>
</evidence>
<dbReference type="PANTHER" id="PTHR12302">
    <property type="entry name" value="EBNA2 BINDING PROTEIN P100"/>
    <property type="match status" value="1"/>
</dbReference>
<dbReference type="Proteomes" id="UP000183898">
    <property type="component" value="Unassembled WGS sequence"/>
</dbReference>
<dbReference type="InterPro" id="IPR002071">
    <property type="entry name" value="Thermonucl_AS"/>
</dbReference>
<sequence>MPHILAALAIGFFSFLPCVAYADLTGQVIHVADGDTLTLVINKEWVRARLAGIDAPEANQPFGKLSRESLSDLCFWQQVTVIPKGKDQYGRMFAQVLCGEVDAGAEQVRRGMAWVYDHYVKDNDLQPLQDDAKAAKRGLWADPYSKPPWKWREVWQE</sequence>
<keyword evidence="2" id="KW-0255">Endonuclease</keyword>
<dbReference type="GO" id="GO:0016787">
    <property type="term" value="F:hydrolase activity"/>
    <property type="evidence" value="ECO:0007669"/>
    <property type="project" value="UniProtKB-KW"/>
</dbReference>
<accession>A0A1H8GAT3</accession>
<gene>
    <name evidence="6" type="ORF">SAMN05216404_104133</name>
</gene>